<dbReference type="EMBL" id="MK072246">
    <property type="protein sequence ID" value="AYV80640.1"/>
    <property type="molecule type" value="Genomic_DNA"/>
</dbReference>
<evidence type="ECO:0000313" key="1">
    <source>
        <dbReference type="EMBL" id="AYV80640.1"/>
    </source>
</evidence>
<gene>
    <name evidence="1" type="ORF">Harvfovirus4_4</name>
</gene>
<proteinExistence type="predicted"/>
<name>A0A3G5A0I1_9VIRU</name>
<organism evidence="1">
    <name type="scientific">Harvfovirus sp</name>
    <dbReference type="NCBI Taxonomy" id="2487768"/>
    <lineage>
        <taxon>Viruses</taxon>
        <taxon>Varidnaviria</taxon>
        <taxon>Bamfordvirae</taxon>
        <taxon>Nucleocytoviricota</taxon>
        <taxon>Megaviricetes</taxon>
        <taxon>Imitervirales</taxon>
        <taxon>Mimiviridae</taxon>
        <taxon>Klosneuvirinae</taxon>
    </lineage>
</organism>
<protein>
    <submittedName>
        <fullName evidence="1">Uncharacterized protein</fullName>
    </submittedName>
</protein>
<accession>A0A3G5A0I1</accession>
<reference evidence="1" key="1">
    <citation type="submission" date="2018-10" db="EMBL/GenBank/DDBJ databases">
        <title>Hidden diversity of soil giant viruses.</title>
        <authorList>
            <person name="Schulz F."/>
            <person name="Alteio L."/>
            <person name="Goudeau D."/>
            <person name="Ryan E.M."/>
            <person name="Malmstrom R.R."/>
            <person name="Blanchard J."/>
            <person name="Woyke T."/>
        </authorList>
    </citation>
    <scope>NUCLEOTIDE SEQUENCE</scope>
    <source>
        <strain evidence="1">HAV1</strain>
    </source>
</reference>
<sequence length="153" mass="17129">MKNLLFKIKSLPNDIGLPVLYKQILLKNEGVLEARITKDVRTYRLGGVDISEDDFFNYGRLPCVGEVVYMSYEVGLGAVGGQQCKMELRQYIGALFGLILGEINCEGDLDENSVNSHLEEIFGDTTEDVTDNEKYKFKTLALLSGRMKSHVKA</sequence>